<dbReference type="InterPro" id="IPR011257">
    <property type="entry name" value="DNA_glycosylase"/>
</dbReference>
<evidence type="ECO:0000313" key="8">
    <source>
        <dbReference type="Proteomes" id="UP000028702"/>
    </source>
</evidence>
<dbReference type="Gene3D" id="1.10.340.30">
    <property type="entry name" value="Hypothetical protein, domain 2"/>
    <property type="match status" value="1"/>
</dbReference>
<dbReference type="GO" id="GO:0006285">
    <property type="term" value="P:base-excision repair, AP site formation"/>
    <property type="evidence" value="ECO:0007669"/>
    <property type="project" value="TreeGrafter"/>
</dbReference>
<protein>
    <recommendedName>
        <fullName evidence="2">DNA-3-methyladenine glycosylase II</fullName>
        <ecNumber evidence="2">3.2.2.21</ecNumber>
    </recommendedName>
</protein>
<organism evidence="7 8">
    <name type="scientific">Tepidicaulis marinus</name>
    <dbReference type="NCBI Taxonomy" id="1333998"/>
    <lineage>
        <taxon>Bacteria</taxon>
        <taxon>Pseudomonadati</taxon>
        <taxon>Pseudomonadota</taxon>
        <taxon>Alphaproteobacteria</taxon>
        <taxon>Hyphomicrobiales</taxon>
        <taxon>Parvibaculaceae</taxon>
        <taxon>Tepidicaulis</taxon>
    </lineage>
</organism>
<dbReference type="CDD" id="cd00056">
    <property type="entry name" value="ENDO3c"/>
    <property type="match status" value="1"/>
</dbReference>
<keyword evidence="4" id="KW-0234">DNA repair</keyword>
<evidence type="ECO:0000259" key="6">
    <source>
        <dbReference type="SMART" id="SM01009"/>
    </source>
</evidence>
<dbReference type="eggNOG" id="COG0122">
    <property type="taxonomic scope" value="Bacteria"/>
</dbReference>
<dbReference type="InterPro" id="IPR023170">
    <property type="entry name" value="HhH_base_excis_C"/>
</dbReference>
<dbReference type="Gene3D" id="3.30.310.20">
    <property type="entry name" value="DNA-3-methyladenine glycosylase AlkA, N-terminal domain"/>
    <property type="match status" value="1"/>
</dbReference>
<comment type="catalytic activity">
    <reaction evidence="1">
        <text>Hydrolysis of alkylated DNA, releasing 3-methyladenine, 3-methylguanine, 7-methylguanine and 7-methyladenine.</text>
        <dbReference type="EC" id="3.2.2.21"/>
    </reaction>
</comment>
<dbReference type="GO" id="GO:0043916">
    <property type="term" value="F:DNA-7-methylguanine glycosylase activity"/>
    <property type="evidence" value="ECO:0007669"/>
    <property type="project" value="TreeGrafter"/>
</dbReference>
<dbReference type="Proteomes" id="UP000028702">
    <property type="component" value="Unassembled WGS sequence"/>
</dbReference>
<gene>
    <name evidence="7" type="ORF">M2A_0379</name>
</gene>
<dbReference type="STRING" id="1333998.M2A_0379"/>
<feature type="domain" description="DNA-3-methyladenine glycosylase AlkA N-terminal" evidence="6">
    <location>
        <begin position="9"/>
        <end position="126"/>
    </location>
</feature>
<dbReference type="GO" id="GO:0005737">
    <property type="term" value="C:cytoplasm"/>
    <property type="evidence" value="ECO:0007669"/>
    <property type="project" value="TreeGrafter"/>
</dbReference>
<evidence type="ECO:0000259" key="5">
    <source>
        <dbReference type="SMART" id="SM00478"/>
    </source>
</evidence>
<dbReference type="InterPro" id="IPR037046">
    <property type="entry name" value="AlkA_N_sf"/>
</dbReference>
<dbReference type="GO" id="GO:0008725">
    <property type="term" value="F:DNA-3-methyladenine glycosylase activity"/>
    <property type="evidence" value="ECO:0007669"/>
    <property type="project" value="TreeGrafter"/>
</dbReference>
<dbReference type="SMART" id="SM01009">
    <property type="entry name" value="AlkA_N"/>
    <property type="match status" value="1"/>
</dbReference>
<name>A0A081B762_9HYPH</name>
<proteinExistence type="predicted"/>
<evidence type="ECO:0000313" key="7">
    <source>
        <dbReference type="EMBL" id="GAK43880.1"/>
    </source>
</evidence>
<dbReference type="PANTHER" id="PTHR43003">
    <property type="entry name" value="DNA-3-METHYLADENINE GLYCOSYLASE"/>
    <property type="match status" value="1"/>
</dbReference>
<dbReference type="RefSeq" id="WP_045442117.1">
    <property type="nucleotide sequence ID" value="NZ_BBIO01000001.1"/>
</dbReference>
<dbReference type="Gene3D" id="1.10.1670.10">
    <property type="entry name" value="Helix-hairpin-Helix base-excision DNA repair enzymes (C-terminal)"/>
    <property type="match status" value="1"/>
</dbReference>
<dbReference type="SUPFAM" id="SSF48150">
    <property type="entry name" value="DNA-glycosylase"/>
    <property type="match status" value="1"/>
</dbReference>
<accession>A0A081B762</accession>
<keyword evidence="3" id="KW-0227">DNA damage</keyword>
<feature type="domain" description="HhH-GPD" evidence="5">
    <location>
        <begin position="136"/>
        <end position="294"/>
    </location>
</feature>
<dbReference type="EC" id="3.2.2.21" evidence="2"/>
<dbReference type="SUPFAM" id="SSF55945">
    <property type="entry name" value="TATA-box binding protein-like"/>
    <property type="match status" value="1"/>
</dbReference>
<dbReference type="PANTHER" id="PTHR43003:SF13">
    <property type="entry name" value="DNA-3-METHYLADENINE GLYCOSYLASE 2"/>
    <property type="match status" value="1"/>
</dbReference>
<evidence type="ECO:0000256" key="2">
    <source>
        <dbReference type="ARBA" id="ARBA00012000"/>
    </source>
</evidence>
<dbReference type="EMBL" id="BBIO01000001">
    <property type="protein sequence ID" value="GAK43880.1"/>
    <property type="molecule type" value="Genomic_DNA"/>
</dbReference>
<dbReference type="InterPro" id="IPR010316">
    <property type="entry name" value="AlkA_N"/>
</dbReference>
<evidence type="ECO:0000256" key="1">
    <source>
        <dbReference type="ARBA" id="ARBA00000086"/>
    </source>
</evidence>
<dbReference type="InterPro" id="IPR051912">
    <property type="entry name" value="Alkylbase_DNA_Glycosylase/TA"/>
</dbReference>
<sequence>MSTLALKDSFALPVPPLFSWRDMLSYFFFRLIPGVEVIEGQALRQAVRLPRSSAMIEVKPVPAKKALGVRVFSAREVERDVIAARLRRQFDLDAPMRKVNERLKQHSALGLLVKARPGLRVPGAFDPYLLAMRAILGQQVSVKGATTLTARLVERYGERAAPPNEDGLWPHTLFPAPERLAGETIEGLGMPGKRAATLARLAGFAADGGFSALESDPAPLKTLEALPGIGPWTAHYVGLRALHLRDAFPSSDLGLRYAAGDFSGAVPSAKELEEMSRAWSPYRGHAAIHLWASLHTETQGAKGG</sequence>
<dbReference type="Pfam" id="PF06029">
    <property type="entry name" value="AlkA_N"/>
    <property type="match status" value="1"/>
</dbReference>
<dbReference type="GO" id="GO:0032993">
    <property type="term" value="C:protein-DNA complex"/>
    <property type="evidence" value="ECO:0007669"/>
    <property type="project" value="TreeGrafter"/>
</dbReference>
<dbReference type="InterPro" id="IPR003265">
    <property type="entry name" value="HhH-GPD_domain"/>
</dbReference>
<dbReference type="AlphaFoldDB" id="A0A081B762"/>
<keyword evidence="8" id="KW-1185">Reference proteome</keyword>
<dbReference type="Pfam" id="PF00730">
    <property type="entry name" value="HhH-GPD"/>
    <property type="match status" value="1"/>
</dbReference>
<reference evidence="7 8" key="1">
    <citation type="submission" date="2014-07" db="EMBL/GenBank/DDBJ databases">
        <title>Tepidicaulis marinum gen. nov., sp. nov., a novel marine bacterium denitrifying nitrate to nitrous oxide strictly under microaerobic conditions.</title>
        <authorList>
            <person name="Takeuchi M."/>
            <person name="Yamagishi T."/>
            <person name="Kamagata Y."/>
            <person name="Oshima K."/>
            <person name="Hattori M."/>
            <person name="Katayama T."/>
            <person name="Hanada S."/>
            <person name="Tamaki H."/>
            <person name="Marumo K."/>
            <person name="Maeda H."/>
            <person name="Nedachi M."/>
            <person name="Iwasaki W."/>
            <person name="Suwa Y."/>
            <person name="Sakata S."/>
        </authorList>
    </citation>
    <scope>NUCLEOTIDE SEQUENCE [LARGE SCALE GENOMIC DNA]</scope>
    <source>
        <strain evidence="7 8">MA2</strain>
    </source>
</reference>
<comment type="caution">
    <text evidence="7">The sequence shown here is derived from an EMBL/GenBank/DDBJ whole genome shotgun (WGS) entry which is preliminary data.</text>
</comment>
<evidence type="ECO:0000256" key="4">
    <source>
        <dbReference type="ARBA" id="ARBA00023204"/>
    </source>
</evidence>
<dbReference type="SMART" id="SM00478">
    <property type="entry name" value="ENDO3c"/>
    <property type="match status" value="1"/>
</dbReference>
<evidence type="ECO:0000256" key="3">
    <source>
        <dbReference type="ARBA" id="ARBA00022763"/>
    </source>
</evidence>
<dbReference type="GO" id="GO:0032131">
    <property type="term" value="F:alkylated DNA binding"/>
    <property type="evidence" value="ECO:0007669"/>
    <property type="project" value="TreeGrafter"/>
</dbReference>
<dbReference type="GO" id="GO:0006307">
    <property type="term" value="P:DNA alkylation repair"/>
    <property type="evidence" value="ECO:0007669"/>
    <property type="project" value="TreeGrafter"/>
</dbReference>